<gene>
    <name evidence="2" type="ORF">OPV22_006432</name>
</gene>
<evidence type="ECO:0000313" key="2">
    <source>
        <dbReference type="EMBL" id="KAJ8505546.1"/>
    </source>
</evidence>
<accession>A0AAV8RRR4</accession>
<proteinExistence type="predicted"/>
<keyword evidence="3" id="KW-1185">Reference proteome</keyword>
<name>A0AAV8RRR4_ENSVE</name>
<organism evidence="2 3">
    <name type="scientific">Ensete ventricosum</name>
    <name type="common">Abyssinian banana</name>
    <name type="synonym">Musa ensete</name>
    <dbReference type="NCBI Taxonomy" id="4639"/>
    <lineage>
        <taxon>Eukaryota</taxon>
        <taxon>Viridiplantae</taxon>
        <taxon>Streptophyta</taxon>
        <taxon>Embryophyta</taxon>
        <taxon>Tracheophyta</taxon>
        <taxon>Spermatophyta</taxon>
        <taxon>Magnoliopsida</taxon>
        <taxon>Liliopsida</taxon>
        <taxon>Zingiberales</taxon>
        <taxon>Musaceae</taxon>
        <taxon>Ensete</taxon>
    </lineage>
</organism>
<dbReference type="AlphaFoldDB" id="A0AAV8RRR4"/>
<dbReference type="Proteomes" id="UP001222027">
    <property type="component" value="Unassembled WGS sequence"/>
</dbReference>
<protein>
    <submittedName>
        <fullName evidence="2">Uncharacterized protein</fullName>
    </submittedName>
</protein>
<comment type="caution">
    <text evidence="2">The sequence shown here is derived from an EMBL/GenBank/DDBJ whole genome shotgun (WGS) entry which is preliminary data.</text>
</comment>
<reference evidence="2 3" key="1">
    <citation type="submission" date="2022-12" db="EMBL/GenBank/DDBJ databases">
        <title>Chromosome-scale assembly of the Ensete ventricosum genome.</title>
        <authorList>
            <person name="Dussert Y."/>
            <person name="Stocks J."/>
            <person name="Wendawek A."/>
            <person name="Woldeyes F."/>
            <person name="Nichols R.A."/>
            <person name="Borrell J.S."/>
        </authorList>
    </citation>
    <scope>NUCLEOTIDE SEQUENCE [LARGE SCALE GENOMIC DNA]</scope>
    <source>
        <strain evidence="3">cv. Maze</strain>
        <tissue evidence="2">Seeds</tissue>
    </source>
</reference>
<feature type="region of interest" description="Disordered" evidence="1">
    <location>
        <begin position="1"/>
        <end position="21"/>
    </location>
</feature>
<evidence type="ECO:0000256" key="1">
    <source>
        <dbReference type="SAM" id="MobiDB-lite"/>
    </source>
</evidence>
<evidence type="ECO:0000313" key="3">
    <source>
        <dbReference type="Proteomes" id="UP001222027"/>
    </source>
</evidence>
<dbReference type="EMBL" id="JAQQAF010000002">
    <property type="protein sequence ID" value="KAJ8505546.1"/>
    <property type="molecule type" value="Genomic_DNA"/>
</dbReference>
<sequence length="85" mass="9159">MNSLKGPSDRKKTTSGSHGSCGYMAKHLASTARENFSTRVSIGCTSTGRPKRRRSLAATPRCRSPPSLMSLSVICGQLRACELRC</sequence>
<feature type="region of interest" description="Disordered" evidence="1">
    <location>
        <begin position="42"/>
        <end position="61"/>
    </location>
</feature>